<evidence type="ECO:0000256" key="1">
    <source>
        <dbReference type="SAM" id="Phobius"/>
    </source>
</evidence>
<protein>
    <submittedName>
        <fullName evidence="2">Uncharacterized protein</fullName>
    </submittedName>
</protein>
<dbReference type="Proteomes" id="UP000766904">
    <property type="component" value="Unassembled WGS sequence"/>
</dbReference>
<feature type="transmembrane region" description="Helical" evidence="1">
    <location>
        <begin position="75"/>
        <end position="98"/>
    </location>
</feature>
<name>A0A8J8Q1I2_9EURY</name>
<keyword evidence="1" id="KW-1133">Transmembrane helix</keyword>
<accession>A0A8J8Q1I2</accession>
<dbReference type="AlphaFoldDB" id="A0A8J8Q1I2"/>
<keyword evidence="1" id="KW-0472">Membrane</keyword>
<reference evidence="2" key="1">
    <citation type="submission" date="2017-11" db="EMBL/GenBank/DDBJ databases">
        <authorList>
            <person name="Kajale S.C."/>
            <person name="Sharma A."/>
        </authorList>
    </citation>
    <scope>NUCLEOTIDE SEQUENCE</scope>
    <source>
        <strain evidence="2">LS1_42</strain>
    </source>
</reference>
<evidence type="ECO:0000313" key="3">
    <source>
        <dbReference type="Proteomes" id="UP000766904"/>
    </source>
</evidence>
<evidence type="ECO:0000313" key="2">
    <source>
        <dbReference type="EMBL" id="TYL37257.1"/>
    </source>
</evidence>
<organism evidence="2 3">
    <name type="scientific">Natronococcus pandeyae</name>
    <dbReference type="NCBI Taxonomy" id="2055836"/>
    <lineage>
        <taxon>Archaea</taxon>
        <taxon>Methanobacteriati</taxon>
        <taxon>Methanobacteriota</taxon>
        <taxon>Stenosarchaea group</taxon>
        <taxon>Halobacteria</taxon>
        <taxon>Halobacteriales</taxon>
        <taxon>Natrialbaceae</taxon>
        <taxon>Natronococcus</taxon>
    </lineage>
</organism>
<keyword evidence="3" id="KW-1185">Reference proteome</keyword>
<keyword evidence="1" id="KW-0812">Transmembrane</keyword>
<feature type="transmembrane region" description="Helical" evidence="1">
    <location>
        <begin position="42"/>
        <end position="63"/>
    </location>
</feature>
<comment type="caution">
    <text evidence="2">The sequence shown here is derived from an EMBL/GenBank/DDBJ whole genome shotgun (WGS) entry which is preliminary data.</text>
</comment>
<gene>
    <name evidence="2" type="ORF">CV102_18290</name>
</gene>
<dbReference type="OrthoDB" id="275549at2157"/>
<proteinExistence type="predicted"/>
<dbReference type="RefSeq" id="WP_148859406.1">
    <property type="nucleotide sequence ID" value="NZ_PHNJ01000011.1"/>
</dbReference>
<sequence>MGHQIKEARALVVLLAFIASTGIAAAQENEINSSLTEIEQFVATTLGQIGVIVFLIGAAAWFVSRKNASRAQWGWRGMWGGAGMIILSVSYNVFVTLFEDLAPGLLLPWIPL</sequence>
<dbReference type="EMBL" id="PHNJ01000011">
    <property type="protein sequence ID" value="TYL37257.1"/>
    <property type="molecule type" value="Genomic_DNA"/>
</dbReference>